<feature type="non-terminal residue" evidence="1">
    <location>
        <position position="707"/>
    </location>
</feature>
<dbReference type="EMBL" id="BEGY01000205">
    <property type="protein sequence ID" value="GAX85930.1"/>
    <property type="molecule type" value="Genomic_DNA"/>
</dbReference>
<comment type="caution">
    <text evidence="1">The sequence shown here is derived from an EMBL/GenBank/DDBJ whole genome shotgun (WGS) entry which is preliminary data.</text>
</comment>
<protein>
    <submittedName>
        <fullName evidence="1">Uncharacterized protein</fullName>
    </submittedName>
</protein>
<evidence type="ECO:0000313" key="2">
    <source>
        <dbReference type="Proteomes" id="UP000232323"/>
    </source>
</evidence>
<dbReference type="Proteomes" id="UP000232323">
    <property type="component" value="Unassembled WGS sequence"/>
</dbReference>
<evidence type="ECO:0000313" key="1">
    <source>
        <dbReference type="EMBL" id="GAX85930.1"/>
    </source>
</evidence>
<name>A0A250XT00_9CHLO</name>
<proteinExistence type="predicted"/>
<organism evidence="1 2">
    <name type="scientific">Chlamydomonas eustigma</name>
    <dbReference type="NCBI Taxonomy" id="1157962"/>
    <lineage>
        <taxon>Eukaryota</taxon>
        <taxon>Viridiplantae</taxon>
        <taxon>Chlorophyta</taxon>
        <taxon>core chlorophytes</taxon>
        <taxon>Chlorophyceae</taxon>
        <taxon>CS clade</taxon>
        <taxon>Chlamydomonadales</taxon>
        <taxon>Chlamydomonadaceae</taxon>
        <taxon>Chlamydomonas</taxon>
    </lineage>
</organism>
<accession>A0A250XT00</accession>
<sequence length="707" mass="78132">MTAAQYYAWQMMCCEIEPGHLLLGILNPEVPATSISAQEQPRNDLSSHKANQLQEFLKAAELADNSLSHVFQSKYITFLELYNYIHNLYALGMPSRTGPGLSDPSPAASLGETKPSSFTIQLLKHARLLALKQGTDVIHTHHILQAYTLTPEPWESLSIGSVQTHEDVLANMVNMLCENPVASYSTLLRALQHKWIQNTLVQQHAAVSSSDHHASSSEQVSSEAAAAAAAVSCKSQNDKDTQGSTAYDWGRLCTQSAVSIRMIPEHDKDETNVKALLAALSSWPGLGPGLNVLKDVREQVFSGSGRSVRNRLLAGEQSVKLVLEALNMGVISNKDFLDAVTYPGCDVKKWSSAFEALDRCLTIPEMTYLCTMLLRTASSQASVQSVLNNNWDHETAVDWFMSYQIEQLYNTSSSTDPSDFKALIRLAEILNVCMHGYSIAIQVAYMRQLASCSGESSFRDLVKEILFGWSHKCSIYQWPLTWMSGGAGSLCLSFMYAFSCLQEAEEREGIMTSSVNTLTAEEAVSLLSMMSSIMHQTVEDLKDSLYWCSSYSLSQHEEVASSGDEDNRTVEELVLALEESQLRTLDKSVLKFEASLKTAAKTSANGVATSNGSDNNITKIYHQCFHHVYKHFNTCQLGPDAVLTIAATLQHTSAPHHHLRPDEKWLYAFGKHIIDCAPACSVSQICYILERLQSRNFTASHLGITEQ</sequence>
<reference evidence="1 2" key="1">
    <citation type="submission" date="2017-08" db="EMBL/GenBank/DDBJ databases">
        <title>Acidophilic green algal genome provides insights into adaptation to an acidic environment.</title>
        <authorList>
            <person name="Hirooka S."/>
            <person name="Hirose Y."/>
            <person name="Kanesaki Y."/>
            <person name="Higuchi S."/>
            <person name="Fujiwara T."/>
            <person name="Onuma R."/>
            <person name="Era A."/>
            <person name="Ohbayashi R."/>
            <person name="Uzuka A."/>
            <person name="Nozaki H."/>
            <person name="Yoshikawa H."/>
            <person name="Miyagishima S.Y."/>
        </authorList>
    </citation>
    <scope>NUCLEOTIDE SEQUENCE [LARGE SCALE GENOMIC DNA]</scope>
    <source>
        <strain evidence="1 2">NIES-2499</strain>
    </source>
</reference>
<keyword evidence="2" id="KW-1185">Reference proteome</keyword>
<gene>
    <name evidence="1" type="ORF">CEUSTIGMA_g13346.t1</name>
</gene>
<dbReference type="AlphaFoldDB" id="A0A250XT00"/>